<proteinExistence type="predicted"/>
<dbReference type="Proteomes" id="UP000031866">
    <property type="component" value="Chromosome"/>
</dbReference>
<evidence type="ECO:0000313" key="6">
    <source>
        <dbReference type="Proteomes" id="UP000587880"/>
    </source>
</evidence>
<dbReference type="STRING" id="1520.LF65_04477"/>
<evidence type="ECO:0000313" key="3">
    <source>
        <dbReference type="EMBL" id="OOM61827.1"/>
    </source>
</evidence>
<reference evidence="2 6" key="4">
    <citation type="submission" date="2020-04" db="EMBL/GenBank/DDBJ databases">
        <authorList>
            <person name="Hitch T.C.A."/>
            <person name="Wylensek D."/>
            <person name="Clavel T."/>
        </authorList>
    </citation>
    <scope>NUCLEOTIDE SEQUENCE [LARGE SCALE GENOMIC DNA]</scope>
    <source>
        <strain evidence="2 6">WB01_NA02</strain>
    </source>
</reference>
<accession>A0A0B5QVL9</accession>
<dbReference type="OrthoDB" id="1906084at2"/>
<reference evidence="1" key="2">
    <citation type="submission" date="2016-02" db="EMBL/GenBank/DDBJ databases">
        <title>Genome sequence of Clostridium beijerinckii strain 59B.</title>
        <authorList>
            <person name="Little G.T."/>
            <person name="Minton N.P."/>
        </authorList>
    </citation>
    <scope>NUCLEOTIDE SEQUENCE</scope>
    <source>
        <strain evidence="1">NCIMB 14988</strain>
    </source>
</reference>
<dbReference type="RefSeq" id="WP_041899065.1">
    <property type="nucleotide sequence ID" value="NZ_CP010086.2"/>
</dbReference>
<reference evidence="4" key="1">
    <citation type="submission" date="2014-12" db="EMBL/GenBank/DDBJ databases">
        <title>Genome sequence of Clostridium beijerinckii strain 59B.</title>
        <authorList>
            <person name="Little G.T."/>
            <person name="Minton N.P."/>
        </authorList>
    </citation>
    <scope>NUCLEOTIDE SEQUENCE [LARGE SCALE GENOMIC DNA]</scope>
    <source>
        <strain evidence="4">59B</strain>
    </source>
</reference>
<sequence length="117" mass="13871">MSETGICGWLSRDGKFYECGESKHNLLASRLEKELGLEMFDEEKSIYLHDTALLETLGFIKFTQSTYGLVGDNYDNQFMLFFGKRFSYEQRKWMEENILKMSSYQRSECRQRLILGY</sequence>
<dbReference type="KEGG" id="cbei:LF65_04477"/>
<reference evidence="3 5" key="3">
    <citation type="submission" date="2016-05" db="EMBL/GenBank/DDBJ databases">
        <title>Microbial solvent formation.</title>
        <authorList>
            <person name="Poehlein A."/>
            <person name="Montoya Solano J.D."/>
            <person name="Flitsch S."/>
            <person name="Krabben P."/>
            <person name="Duerre P."/>
            <person name="Daniel R."/>
        </authorList>
    </citation>
    <scope>NUCLEOTIDE SEQUENCE [LARGE SCALE GENOMIC DNA]</scope>
    <source>
        <strain evidence="3 5">DSM 53</strain>
    </source>
</reference>
<dbReference type="Proteomes" id="UP000190973">
    <property type="component" value="Unassembled WGS sequence"/>
</dbReference>
<protein>
    <submittedName>
        <fullName evidence="1">Uncharacterized protein</fullName>
    </submittedName>
</protein>
<evidence type="ECO:0000313" key="5">
    <source>
        <dbReference type="Proteomes" id="UP000190973"/>
    </source>
</evidence>
<dbReference type="EMBL" id="CP010086">
    <property type="protein sequence ID" value="AJH01014.1"/>
    <property type="molecule type" value="Genomic_DNA"/>
</dbReference>
<evidence type="ECO:0000313" key="4">
    <source>
        <dbReference type="Proteomes" id="UP000031866"/>
    </source>
</evidence>
<evidence type="ECO:0000313" key="2">
    <source>
        <dbReference type="EMBL" id="NMF07272.1"/>
    </source>
</evidence>
<dbReference type="Proteomes" id="UP000587880">
    <property type="component" value="Unassembled WGS sequence"/>
</dbReference>
<dbReference type="AlphaFoldDB" id="A0A0B5QVL9"/>
<organism evidence="1 4">
    <name type="scientific">Clostridium beijerinckii</name>
    <name type="common">Clostridium MP</name>
    <dbReference type="NCBI Taxonomy" id="1520"/>
    <lineage>
        <taxon>Bacteria</taxon>
        <taxon>Bacillati</taxon>
        <taxon>Bacillota</taxon>
        <taxon>Clostridia</taxon>
        <taxon>Eubacteriales</taxon>
        <taxon>Clostridiaceae</taxon>
        <taxon>Clostridium</taxon>
    </lineage>
</organism>
<evidence type="ECO:0000313" key="1">
    <source>
        <dbReference type="EMBL" id="AJH01014.1"/>
    </source>
</evidence>
<dbReference type="EMBL" id="LZZI01000030">
    <property type="protein sequence ID" value="OOM61827.1"/>
    <property type="molecule type" value="Genomic_DNA"/>
</dbReference>
<name>A0A0B5QVL9_CLOBE</name>
<dbReference type="EMBL" id="JABAGD010000054">
    <property type="protein sequence ID" value="NMF07272.1"/>
    <property type="molecule type" value="Genomic_DNA"/>
</dbReference>
<gene>
    <name evidence="3" type="ORF">CLBCK_20970</name>
    <name evidence="2" type="ORF">HF849_21520</name>
    <name evidence="1" type="ORF">LF65_04477</name>
</gene>